<dbReference type="InterPro" id="IPR006805">
    <property type="entry name" value="Anth_synth_I_N"/>
</dbReference>
<evidence type="ECO:0000256" key="7">
    <source>
        <dbReference type="ARBA" id="ARBA00022605"/>
    </source>
</evidence>
<feature type="domain" description="Chorismate-utilising enzyme C-terminal" evidence="15">
    <location>
        <begin position="226"/>
        <end position="482"/>
    </location>
</feature>
<feature type="domain" description="Anthranilate synthase component I N-terminal" evidence="16">
    <location>
        <begin position="34"/>
        <end position="173"/>
    </location>
</feature>
<protein>
    <recommendedName>
        <fullName evidence="6">Anthranilate synthase component 1</fullName>
        <ecNumber evidence="5">4.1.3.27</ecNumber>
    </recommendedName>
</protein>
<evidence type="ECO:0000256" key="6">
    <source>
        <dbReference type="ARBA" id="ARBA00020653"/>
    </source>
</evidence>
<evidence type="ECO:0000256" key="1">
    <source>
        <dbReference type="ARBA" id="ARBA00001946"/>
    </source>
</evidence>
<dbReference type="Gene3D" id="3.60.120.10">
    <property type="entry name" value="Anthranilate synthase"/>
    <property type="match status" value="1"/>
</dbReference>
<comment type="cofactor">
    <cofactor evidence="1">
        <name>Mg(2+)</name>
        <dbReference type="ChEBI" id="CHEBI:18420"/>
    </cofactor>
</comment>
<keyword evidence="8" id="KW-0479">Metal-binding</keyword>
<evidence type="ECO:0000313" key="17">
    <source>
        <dbReference type="EMBL" id="OKL52502.1"/>
    </source>
</evidence>
<dbReference type="SUPFAM" id="SSF56322">
    <property type="entry name" value="ADC synthase"/>
    <property type="match status" value="1"/>
</dbReference>
<organism evidence="17 18">
    <name type="scientific">Buchananella hordeovulneris</name>
    <dbReference type="NCBI Taxonomy" id="52770"/>
    <lineage>
        <taxon>Bacteria</taxon>
        <taxon>Bacillati</taxon>
        <taxon>Actinomycetota</taxon>
        <taxon>Actinomycetes</taxon>
        <taxon>Actinomycetales</taxon>
        <taxon>Actinomycetaceae</taxon>
        <taxon>Buchananella</taxon>
    </lineage>
</organism>
<evidence type="ECO:0000259" key="15">
    <source>
        <dbReference type="Pfam" id="PF00425"/>
    </source>
</evidence>
<evidence type="ECO:0000259" key="16">
    <source>
        <dbReference type="Pfam" id="PF04715"/>
    </source>
</evidence>
<dbReference type="GO" id="GO:0046872">
    <property type="term" value="F:metal ion binding"/>
    <property type="evidence" value="ECO:0007669"/>
    <property type="project" value="UniProtKB-KW"/>
</dbReference>
<comment type="pathway">
    <text evidence="2">Amino-acid biosynthesis; L-tryptophan biosynthesis; L-tryptophan from chorismate: step 1/5.</text>
</comment>
<keyword evidence="10" id="KW-0460">Magnesium</keyword>
<evidence type="ECO:0000256" key="2">
    <source>
        <dbReference type="ARBA" id="ARBA00004873"/>
    </source>
</evidence>
<keyword evidence="12" id="KW-0456">Lyase</keyword>
<name>A0A1Q5PYG0_9ACTO</name>
<dbReference type="InterPro" id="IPR005801">
    <property type="entry name" value="ADC_synthase"/>
</dbReference>
<dbReference type="InterPro" id="IPR019999">
    <property type="entry name" value="Anth_synth_I-like"/>
</dbReference>
<dbReference type="FunCoup" id="A0A1Q5PYG0">
    <property type="interactions" value="244"/>
</dbReference>
<dbReference type="EMBL" id="MQVS01000002">
    <property type="protein sequence ID" value="OKL52502.1"/>
    <property type="molecule type" value="Genomic_DNA"/>
</dbReference>
<sequence length="503" mass="53271">MAWGQTWPSPAEFPQVATDRALVPVVRRLLAEELTAVGVYRHLAAGQDGTFLLESAEHGGAWGRWSFIGVRALAHCTGTIEHVRWQGQLPAGVPRQGPALPVLEQSLAALQSAPLPGLPPLAGALVGALGWDLVYAWEPTLRRQAPAELALPDVALLLAGDVVALDHAAGEMWLITLTDPTTHDAYQAAVDRLDQMQQALAAPAAPALAAQGQAEAGEVRHRTAAADFQAAVRAAQEAIVDGEVFQVVLSQRTDVDCAASPLAVYRALRTINPSPYMYLLNLQADGEPFSVVGSSPETLVRVQEGSVQTFPIAGSRPRAAAPQTDQARAAELLADPKELSEHTMLVDLARNDLTKVCRPESIAVNPLMEIKRFSHIMHISSTVRGQLRPGKTALDALVATFPAGTLSGAPKPRAVELIDTLEPVRRGLYGGVVGYFDFAGNADLAIAIRTAVLRRGVAHIQAGAGVVADSVPQLEHEETRHKAAAVVRAVQLAASLAPLAGEE</sequence>
<evidence type="ECO:0000256" key="8">
    <source>
        <dbReference type="ARBA" id="ARBA00022723"/>
    </source>
</evidence>
<dbReference type="Pfam" id="PF00425">
    <property type="entry name" value="Chorismate_bind"/>
    <property type="match status" value="1"/>
</dbReference>
<comment type="similarity">
    <text evidence="3">Belongs to the anthranilate synthase component I family.</text>
</comment>
<keyword evidence="18" id="KW-1185">Reference proteome</keyword>
<comment type="subunit">
    <text evidence="4">Heterotetramer consisting of two non-identical subunits: a beta subunit (TrpG) and a large alpha subunit (TrpE).</text>
</comment>
<dbReference type="OrthoDB" id="3518032at2"/>
<comment type="catalytic activity">
    <reaction evidence="14">
        <text>chorismate + L-glutamine = anthranilate + pyruvate + L-glutamate + H(+)</text>
        <dbReference type="Rhea" id="RHEA:21732"/>
        <dbReference type="ChEBI" id="CHEBI:15361"/>
        <dbReference type="ChEBI" id="CHEBI:15378"/>
        <dbReference type="ChEBI" id="CHEBI:16567"/>
        <dbReference type="ChEBI" id="CHEBI:29748"/>
        <dbReference type="ChEBI" id="CHEBI:29985"/>
        <dbReference type="ChEBI" id="CHEBI:58359"/>
        <dbReference type="EC" id="4.1.3.27"/>
    </reaction>
</comment>
<comment type="caution">
    <text evidence="17">The sequence shown here is derived from an EMBL/GenBank/DDBJ whole genome shotgun (WGS) entry which is preliminary data.</text>
</comment>
<dbReference type="EC" id="4.1.3.27" evidence="5"/>
<keyword evidence="7" id="KW-0028">Amino-acid biosynthesis</keyword>
<dbReference type="STRING" id="52770.BSZ40_02205"/>
<reference evidence="18" key="1">
    <citation type="submission" date="2016-12" db="EMBL/GenBank/DDBJ databases">
        <authorList>
            <person name="Meng X."/>
        </authorList>
    </citation>
    <scope>NUCLEOTIDE SEQUENCE [LARGE SCALE GENOMIC DNA]</scope>
    <source>
        <strain evidence="18">DSM 20732</strain>
    </source>
</reference>
<evidence type="ECO:0000313" key="18">
    <source>
        <dbReference type="Proteomes" id="UP000185612"/>
    </source>
</evidence>
<dbReference type="PANTHER" id="PTHR11236:SF46">
    <property type="entry name" value="ANTHRANILATE SYNTHASE COMPONENT 1"/>
    <property type="match status" value="1"/>
</dbReference>
<evidence type="ECO:0000256" key="5">
    <source>
        <dbReference type="ARBA" id="ARBA00012266"/>
    </source>
</evidence>
<evidence type="ECO:0000256" key="13">
    <source>
        <dbReference type="ARBA" id="ARBA00025634"/>
    </source>
</evidence>
<dbReference type="GO" id="GO:0004049">
    <property type="term" value="F:anthranilate synthase activity"/>
    <property type="evidence" value="ECO:0007669"/>
    <property type="project" value="UniProtKB-EC"/>
</dbReference>
<comment type="function">
    <text evidence="13">Part of a heterotetrameric complex that catalyzes the two-step biosynthesis of anthranilate, an intermediate in the biosynthesis of L-tryptophan. In the first step, the glutamine-binding beta subunit (TrpG) of anthranilate synthase (AS) provides the glutamine amidotransferase activity which generates ammonia as a substrate that, along with chorismate, is used in the second step, catalyzed by the large alpha subunit of AS (TrpE) to produce anthranilate. In the absence of TrpG, TrpE can synthesize anthranilate directly from chorismate and high concentrations of ammonia.</text>
</comment>
<accession>A0A1Q5PYG0</accession>
<dbReference type="AlphaFoldDB" id="A0A1Q5PYG0"/>
<dbReference type="Proteomes" id="UP000185612">
    <property type="component" value="Unassembled WGS sequence"/>
</dbReference>
<dbReference type="PANTHER" id="PTHR11236">
    <property type="entry name" value="AMINOBENZOATE/ANTHRANILATE SYNTHASE"/>
    <property type="match status" value="1"/>
</dbReference>
<evidence type="ECO:0000256" key="4">
    <source>
        <dbReference type="ARBA" id="ARBA00011575"/>
    </source>
</evidence>
<dbReference type="RefSeq" id="WP_073823267.1">
    <property type="nucleotide sequence ID" value="NZ_MQVS01000002.1"/>
</dbReference>
<evidence type="ECO:0000256" key="9">
    <source>
        <dbReference type="ARBA" id="ARBA00022822"/>
    </source>
</evidence>
<evidence type="ECO:0000256" key="10">
    <source>
        <dbReference type="ARBA" id="ARBA00022842"/>
    </source>
</evidence>
<dbReference type="InParanoid" id="A0A1Q5PYG0"/>
<keyword evidence="11" id="KW-0057">Aromatic amino acid biosynthesis</keyword>
<evidence type="ECO:0000256" key="14">
    <source>
        <dbReference type="ARBA" id="ARBA00047683"/>
    </source>
</evidence>
<evidence type="ECO:0000256" key="12">
    <source>
        <dbReference type="ARBA" id="ARBA00023239"/>
    </source>
</evidence>
<dbReference type="InterPro" id="IPR015890">
    <property type="entry name" value="Chorismate_C"/>
</dbReference>
<proteinExistence type="inferred from homology"/>
<evidence type="ECO:0000256" key="11">
    <source>
        <dbReference type="ARBA" id="ARBA00023141"/>
    </source>
</evidence>
<evidence type="ECO:0000256" key="3">
    <source>
        <dbReference type="ARBA" id="ARBA00009562"/>
    </source>
</evidence>
<keyword evidence="9" id="KW-0822">Tryptophan biosynthesis</keyword>
<dbReference type="PRINTS" id="PR00095">
    <property type="entry name" value="ANTSNTHASEI"/>
</dbReference>
<gene>
    <name evidence="17" type="ORF">BSZ40_02205</name>
</gene>
<dbReference type="GO" id="GO:0000162">
    <property type="term" value="P:L-tryptophan biosynthetic process"/>
    <property type="evidence" value="ECO:0007669"/>
    <property type="project" value="UniProtKB-KW"/>
</dbReference>
<dbReference type="Pfam" id="PF04715">
    <property type="entry name" value="Anth_synt_I_N"/>
    <property type="match status" value="1"/>
</dbReference>